<protein>
    <submittedName>
        <fullName evidence="2">Carboxypeptidase regulatory-like domain-containing protein</fullName>
    </submittedName>
</protein>
<proteinExistence type="predicted"/>
<dbReference type="Proteomes" id="UP000236649">
    <property type="component" value="Chromosome 1"/>
</dbReference>
<keyword evidence="4" id="KW-1185">Reference proteome</keyword>
<evidence type="ECO:0000256" key="1">
    <source>
        <dbReference type="SAM" id="SignalP"/>
    </source>
</evidence>
<feature type="chain" id="PRO_5042476717" evidence="1">
    <location>
        <begin position="30"/>
        <end position="157"/>
    </location>
</feature>
<sequence>MRIRRDPHVFIAAALSAALAVSLADGAWAQQATNNSGAGNNNGGGMQQIQRQGDIEFVSGGVGADESHALERARSQWPLGLSFTGSGLDYVADVQVRIVDPHNANVLNATSQGPYMLVRLRPGRYTVHASYKGNEQSKAVTVPAKGSARLTFDWASQ</sequence>
<evidence type="ECO:0000313" key="4">
    <source>
        <dbReference type="Proteomes" id="UP000004980"/>
    </source>
</evidence>
<name>A0AAJ4VXV3_9BURK</name>
<dbReference type="Gene3D" id="2.60.40.1120">
    <property type="entry name" value="Carboxypeptidase-like, regulatory domain"/>
    <property type="match status" value="1"/>
</dbReference>
<evidence type="ECO:0000313" key="2">
    <source>
        <dbReference type="EMBL" id="AUT69099.1"/>
    </source>
</evidence>
<reference evidence="3 4" key="1">
    <citation type="journal article" date="2012" name="J. Bacteriol.">
        <title>Draft Genome Sequence of the Soil Bacterium Burkholderia terrae Strain BS001, Which Interacts with Fungal Surface Structures.</title>
        <authorList>
            <person name="Nazir R."/>
            <person name="Hansen M.A."/>
            <person name="Sorensen S."/>
            <person name="van Elsas J.D."/>
        </authorList>
    </citation>
    <scope>NUCLEOTIDE SEQUENCE [LARGE SCALE GENOMIC DNA]</scope>
    <source>
        <strain evidence="3 4">BS001</strain>
    </source>
</reference>
<keyword evidence="2" id="KW-0121">Carboxypeptidase</keyword>
<dbReference type="GO" id="GO:0004180">
    <property type="term" value="F:carboxypeptidase activity"/>
    <property type="evidence" value="ECO:0007669"/>
    <property type="project" value="UniProtKB-KW"/>
</dbReference>
<keyword evidence="2" id="KW-0378">Hydrolase</keyword>
<dbReference type="Proteomes" id="UP000004980">
    <property type="component" value="Unassembled WGS sequence"/>
</dbReference>
<evidence type="ECO:0000313" key="5">
    <source>
        <dbReference type="Proteomes" id="UP000236649"/>
    </source>
</evidence>
<dbReference type="KEGG" id="phs:C2L64_12800"/>
<organism evidence="2 5">
    <name type="scientific">Paraburkholderia hospita</name>
    <dbReference type="NCBI Taxonomy" id="169430"/>
    <lineage>
        <taxon>Bacteria</taxon>
        <taxon>Pseudomonadati</taxon>
        <taxon>Pseudomonadota</taxon>
        <taxon>Betaproteobacteria</taxon>
        <taxon>Burkholderiales</taxon>
        <taxon>Burkholderiaceae</taxon>
        <taxon>Paraburkholderia</taxon>
    </lineage>
</organism>
<keyword evidence="1" id="KW-0732">Signal</keyword>
<accession>A0AAJ4VXV3</accession>
<evidence type="ECO:0000313" key="3">
    <source>
        <dbReference type="EMBL" id="EIN02335.1"/>
    </source>
</evidence>
<dbReference type="RefSeq" id="WP_007578054.1">
    <property type="nucleotide sequence ID" value="NZ_AKAU01000032.1"/>
</dbReference>
<dbReference type="EMBL" id="AKAU01000032">
    <property type="protein sequence ID" value="EIN02335.1"/>
    <property type="molecule type" value="Genomic_DNA"/>
</dbReference>
<dbReference type="EMBL" id="CP026105">
    <property type="protein sequence ID" value="AUT69099.1"/>
    <property type="molecule type" value="Genomic_DNA"/>
</dbReference>
<keyword evidence="2" id="KW-0645">Protease</keyword>
<reference evidence="2 5" key="2">
    <citation type="submission" date="2018-01" db="EMBL/GenBank/DDBJ databases">
        <title>Species boundaries and ecological features among Paraburkholderia terrae DSMZ17804T, P. hospita DSMZ17164T and P. caribensis DSMZ13236T.</title>
        <authorList>
            <person name="Pratama A.A."/>
        </authorList>
    </citation>
    <scope>NUCLEOTIDE SEQUENCE [LARGE SCALE GENOMIC DNA]</scope>
    <source>
        <strain evidence="2 5">DSM 17164</strain>
    </source>
</reference>
<dbReference type="GeneID" id="55529214"/>
<gene>
    <name evidence="2" type="ORF">C2L64_12800</name>
    <name evidence="3" type="ORF">WQE_04462</name>
</gene>
<feature type="signal peptide" evidence="1">
    <location>
        <begin position="1"/>
        <end position="29"/>
    </location>
</feature>
<dbReference type="AlphaFoldDB" id="A0AAJ4VXV3"/>